<dbReference type="GO" id="GO:0020037">
    <property type="term" value="F:heme binding"/>
    <property type="evidence" value="ECO:0007669"/>
    <property type="project" value="InterPro"/>
</dbReference>
<keyword evidence="4 12" id="KW-0575">Peroxidase</keyword>
<keyword evidence="8" id="KW-0408">Iron</keyword>
<sequence>MQNFQQPSKTLQIQTQPWIQHTCRHFAKHVLKAVMLAGSTTLTRTPDDFDNNYFTNLQNNRGLLQSDQELFSTTGAATIAILNRFANSQADFFGSFAQSMINMGNISPLTGSNGEIRTDCKRVN</sequence>
<feature type="domain" description="Plant heme peroxidase family profile" evidence="11">
    <location>
        <begin position="1"/>
        <end position="124"/>
    </location>
</feature>
<dbReference type="PANTHER" id="PTHR31388">
    <property type="entry name" value="PEROXIDASE 72-RELATED"/>
    <property type="match status" value="1"/>
</dbReference>
<keyword evidence="7" id="KW-0560">Oxidoreductase</keyword>
<dbReference type="PRINTS" id="PR00461">
    <property type="entry name" value="PLPEROXIDASE"/>
</dbReference>
<organism evidence="12 13">
    <name type="scientific">Quillaja saponaria</name>
    <name type="common">Soap bark tree</name>
    <dbReference type="NCBI Taxonomy" id="32244"/>
    <lineage>
        <taxon>Eukaryota</taxon>
        <taxon>Viridiplantae</taxon>
        <taxon>Streptophyta</taxon>
        <taxon>Embryophyta</taxon>
        <taxon>Tracheophyta</taxon>
        <taxon>Spermatophyta</taxon>
        <taxon>Magnoliopsida</taxon>
        <taxon>eudicotyledons</taxon>
        <taxon>Gunneridae</taxon>
        <taxon>Pentapetalae</taxon>
        <taxon>rosids</taxon>
        <taxon>fabids</taxon>
        <taxon>Fabales</taxon>
        <taxon>Quillajaceae</taxon>
        <taxon>Quillaja</taxon>
    </lineage>
</organism>
<proteinExistence type="inferred from homology"/>
<dbReference type="Gene3D" id="1.10.520.10">
    <property type="match status" value="1"/>
</dbReference>
<dbReference type="SUPFAM" id="SSF48113">
    <property type="entry name" value="Heme-dependent peroxidases"/>
    <property type="match status" value="1"/>
</dbReference>
<evidence type="ECO:0000256" key="3">
    <source>
        <dbReference type="ARBA" id="ARBA00012313"/>
    </source>
</evidence>
<gene>
    <name evidence="12" type="ORF">O6P43_003095</name>
</gene>
<evidence type="ECO:0000256" key="6">
    <source>
        <dbReference type="ARBA" id="ARBA00022723"/>
    </source>
</evidence>
<comment type="catalytic activity">
    <reaction evidence="1">
        <text>2 a phenolic donor + H2O2 = 2 a phenolic radical donor + 2 H2O</text>
        <dbReference type="Rhea" id="RHEA:56136"/>
        <dbReference type="ChEBI" id="CHEBI:15377"/>
        <dbReference type="ChEBI" id="CHEBI:16240"/>
        <dbReference type="ChEBI" id="CHEBI:139520"/>
        <dbReference type="ChEBI" id="CHEBI:139521"/>
        <dbReference type="EC" id="1.11.1.7"/>
    </reaction>
</comment>
<protein>
    <recommendedName>
        <fullName evidence="3">peroxidase</fullName>
        <ecNumber evidence="3">1.11.1.7</ecNumber>
    </recommendedName>
</protein>
<comment type="cofactor">
    <cofactor evidence="9">
        <name>Ca(2+)</name>
        <dbReference type="ChEBI" id="CHEBI:29108"/>
    </cofactor>
    <text evidence="9">Binds 2 calcium ions per subunit.</text>
</comment>
<keyword evidence="9" id="KW-0106">Calcium</keyword>
<evidence type="ECO:0000256" key="4">
    <source>
        <dbReference type="ARBA" id="ARBA00022559"/>
    </source>
</evidence>
<feature type="binding site" evidence="9">
    <location>
        <position position="45"/>
    </location>
    <ligand>
        <name>Ca(2+)</name>
        <dbReference type="ChEBI" id="CHEBI:29108"/>
        <label>2</label>
    </ligand>
</feature>
<keyword evidence="5" id="KW-0349">Heme</keyword>
<evidence type="ECO:0000256" key="8">
    <source>
        <dbReference type="ARBA" id="ARBA00023004"/>
    </source>
</evidence>
<comment type="caution">
    <text evidence="12">The sequence shown here is derived from an EMBL/GenBank/DDBJ whole genome shotgun (WGS) entry which is preliminary data.</text>
</comment>
<reference evidence="12" key="1">
    <citation type="journal article" date="2023" name="Science">
        <title>Elucidation of the pathway for biosynthesis of saponin adjuvants from the soapbark tree.</title>
        <authorList>
            <person name="Reed J."/>
            <person name="Orme A."/>
            <person name="El-Demerdash A."/>
            <person name="Owen C."/>
            <person name="Martin L.B.B."/>
            <person name="Misra R.C."/>
            <person name="Kikuchi S."/>
            <person name="Rejzek M."/>
            <person name="Martin A.C."/>
            <person name="Harkess A."/>
            <person name="Leebens-Mack J."/>
            <person name="Louveau T."/>
            <person name="Stephenson M.J."/>
            <person name="Osbourn A."/>
        </authorList>
    </citation>
    <scope>NUCLEOTIDE SEQUENCE</scope>
    <source>
        <strain evidence="12">S10</strain>
    </source>
</reference>
<dbReference type="InterPro" id="IPR000823">
    <property type="entry name" value="Peroxidase_pln"/>
</dbReference>
<evidence type="ECO:0000256" key="7">
    <source>
        <dbReference type="ARBA" id="ARBA00023002"/>
    </source>
</evidence>
<name>A0AAD7VKY4_QUISA</name>
<comment type="cofactor">
    <cofactor evidence="2">
        <name>heme b</name>
        <dbReference type="ChEBI" id="CHEBI:60344"/>
    </cofactor>
</comment>
<dbReference type="PANTHER" id="PTHR31388:SF147">
    <property type="entry name" value="PEROXIDASE 58"/>
    <property type="match status" value="1"/>
</dbReference>
<dbReference type="Pfam" id="PF00141">
    <property type="entry name" value="peroxidase"/>
    <property type="match status" value="1"/>
</dbReference>
<dbReference type="InterPro" id="IPR010255">
    <property type="entry name" value="Haem_peroxidase_sf"/>
</dbReference>
<accession>A0AAD7VKY4</accession>
<evidence type="ECO:0000259" key="11">
    <source>
        <dbReference type="PROSITE" id="PS50873"/>
    </source>
</evidence>
<evidence type="ECO:0000256" key="1">
    <source>
        <dbReference type="ARBA" id="ARBA00000189"/>
    </source>
</evidence>
<dbReference type="GO" id="GO:0140825">
    <property type="term" value="F:lactoperoxidase activity"/>
    <property type="evidence" value="ECO:0007669"/>
    <property type="project" value="UniProtKB-EC"/>
</dbReference>
<feature type="binding site" evidence="9">
    <location>
        <position position="50"/>
    </location>
    <ligand>
        <name>Ca(2+)</name>
        <dbReference type="ChEBI" id="CHEBI:29108"/>
        <label>2</label>
    </ligand>
</feature>
<dbReference type="Gene3D" id="1.10.420.10">
    <property type="entry name" value="Peroxidase, domain 2"/>
    <property type="match status" value="1"/>
</dbReference>
<dbReference type="PROSITE" id="PS50873">
    <property type="entry name" value="PEROXIDASE_4"/>
    <property type="match status" value="1"/>
</dbReference>
<dbReference type="EMBL" id="JARAOO010000002">
    <property type="protein sequence ID" value="KAJ7979731.1"/>
    <property type="molecule type" value="Genomic_DNA"/>
</dbReference>
<dbReference type="Proteomes" id="UP001163823">
    <property type="component" value="Chromosome 2"/>
</dbReference>
<evidence type="ECO:0000256" key="9">
    <source>
        <dbReference type="PIRSR" id="PIRSR600823-3"/>
    </source>
</evidence>
<dbReference type="EC" id="1.11.1.7" evidence="3"/>
<dbReference type="InterPro" id="IPR002016">
    <property type="entry name" value="Haem_peroxidase"/>
</dbReference>
<evidence type="ECO:0000256" key="5">
    <source>
        <dbReference type="ARBA" id="ARBA00022617"/>
    </source>
</evidence>
<evidence type="ECO:0000313" key="12">
    <source>
        <dbReference type="EMBL" id="KAJ7979731.1"/>
    </source>
</evidence>
<keyword evidence="13" id="KW-1185">Reference proteome</keyword>
<comment type="similarity">
    <text evidence="10">Belongs to the peroxidase family.</text>
</comment>
<evidence type="ECO:0000313" key="13">
    <source>
        <dbReference type="Proteomes" id="UP001163823"/>
    </source>
</evidence>
<dbReference type="GO" id="GO:0046872">
    <property type="term" value="F:metal ion binding"/>
    <property type="evidence" value="ECO:0007669"/>
    <property type="project" value="UniProtKB-KW"/>
</dbReference>
<dbReference type="KEGG" id="qsa:O6P43_003095"/>
<keyword evidence="6 9" id="KW-0479">Metal-binding</keyword>
<dbReference type="GO" id="GO:0006979">
    <property type="term" value="P:response to oxidative stress"/>
    <property type="evidence" value="ECO:0007669"/>
    <property type="project" value="InterPro"/>
</dbReference>
<evidence type="ECO:0000256" key="10">
    <source>
        <dbReference type="RuleBase" id="RU004241"/>
    </source>
</evidence>
<dbReference type="AlphaFoldDB" id="A0AAD7VKY4"/>
<evidence type="ECO:0000256" key="2">
    <source>
        <dbReference type="ARBA" id="ARBA00001970"/>
    </source>
</evidence>